<keyword evidence="2" id="KW-0521">NADP</keyword>
<dbReference type="Proteomes" id="UP000186955">
    <property type="component" value="Unassembled WGS sequence"/>
</dbReference>
<reference evidence="4 5" key="1">
    <citation type="submission" date="2016-10" db="EMBL/GenBank/DDBJ databases">
        <title>Genome sequence of the ascomycete fungus Penicillium subrubescens.</title>
        <authorList>
            <person name="De Vries R.P."/>
            <person name="Peng M."/>
            <person name="Dilokpimol A."/>
            <person name="Hilden K."/>
            <person name="Makela M.R."/>
            <person name="Grigoriev I."/>
            <person name="Riley R."/>
            <person name="Granchi Z."/>
        </authorList>
    </citation>
    <scope>NUCLEOTIDE SEQUENCE [LARGE SCALE GENOMIC DNA]</scope>
    <source>
        <strain evidence="4 5">CBS 132785</strain>
    </source>
</reference>
<sequence>MACPEGKTADMFESQFGTNHQAHFLLFYLLKDLLLSSSTPAFNSRVVVVLPAPTGKDEELKKVWKNPQQAADTTAWGAVAKGLEGRGGVFQNDCQIAGACVAQSNGQAGPGYAEWAYNPGENKLSEKTLELLNLT</sequence>
<comment type="caution">
    <text evidence="4">The sequence shown here is derived from an EMBL/GenBank/DDBJ whole genome shotgun (WGS) entry which is preliminary data.</text>
</comment>
<dbReference type="PANTHER" id="PTHR24320:SF272">
    <property type="entry name" value="NAD(P)-BINDING ROSSMANN-FOLD SUPERFAMILY PROTEIN"/>
    <property type="match status" value="1"/>
</dbReference>
<dbReference type="EMBL" id="MNBE01000569">
    <property type="protein sequence ID" value="OKP08340.1"/>
    <property type="molecule type" value="Genomic_DNA"/>
</dbReference>
<proteinExistence type="inferred from homology"/>
<name>A0A1Q5U793_9EURO</name>
<organism evidence="4 5">
    <name type="scientific">Penicillium subrubescens</name>
    <dbReference type="NCBI Taxonomy" id="1316194"/>
    <lineage>
        <taxon>Eukaryota</taxon>
        <taxon>Fungi</taxon>
        <taxon>Dikarya</taxon>
        <taxon>Ascomycota</taxon>
        <taxon>Pezizomycotina</taxon>
        <taxon>Eurotiomycetes</taxon>
        <taxon>Eurotiomycetidae</taxon>
        <taxon>Eurotiales</taxon>
        <taxon>Aspergillaceae</taxon>
        <taxon>Penicillium</taxon>
    </lineage>
</organism>
<evidence type="ECO:0000256" key="1">
    <source>
        <dbReference type="ARBA" id="ARBA00006484"/>
    </source>
</evidence>
<dbReference type="PANTHER" id="PTHR24320">
    <property type="entry name" value="RETINOL DEHYDROGENASE"/>
    <property type="match status" value="1"/>
</dbReference>
<keyword evidence="5" id="KW-1185">Reference proteome</keyword>
<evidence type="ECO:0000256" key="2">
    <source>
        <dbReference type="ARBA" id="ARBA00022857"/>
    </source>
</evidence>
<accession>A0A1Q5U793</accession>
<protein>
    <submittedName>
        <fullName evidence="4">Uncharacterized protein</fullName>
    </submittedName>
</protein>
<evidence type="ECO:0000313" key="5">
    <source>
        <dbReference type="Proteomes" id="UP000186955"/>
    </source>
</evidence>
<dbReference type="STRING" id="1316194.A0A1Q5U793"/>
<keyword evidence="3" id="KW-0560">Oxidoreductase</keyword>
<comment type="similarity">
    <text evidence="1">Belongs to the short-chain dehydrogenases/reductases (SDR) family.</text>
</comment>
<dbReference type="AlphaFoldDB" id="A0A1Q5U793"/>
<evidence type="ECO:0000313" key="4">
    <source>
        <dbReference type="EMBL" id="OKP08340.1"/>
    </source>
</evidence>
<evidence type="ECO:0000256" key="3">
    <source>
        <dbReference type="ARBA" id="ARBA00023002"/>
    </source>
</evidence>
<gene>
    <name evidence="4" type="ORF">PENSUB_5707</name>
</gene>
<dbReference type="GO" id="GO:0016491">
    <property type="term" value="F:oxidoreductase activity"/>
    <property type="evidence" value="ECO:0007669"/>
    <property type="project" value="UniProtKB-KW"/>
</dbReference>